<dbReference type="Pfam" id="PF06999">
    <property type="entry name" value="Suc_Fer-like"/>
    <property type="match status" value="1"/>
</dbReference>
<dbReference type="PANTHER" id="PTHR31902">
    <property type="entry name" value="ACTIN PATCHES DISTAL PROTEIN 1"/>
    <property type="match status" value="1"/>
</dbReference>
<dbReference type="CDD" id="cd03062">
    <property type="entry name" value="TRX_Fd_Sucrase"/>
    <property type="match status" value="1"/>
</dbReference>
<dbReference type="EMBL" id="DF847278">
    <property type="protein sequence ID" value="GAT51594.1"/>
    <property type="molecule type" value="Genomic_DNA"/>
</dbReference>
<protein>
    <submittedName>
        <fullName evidence="1">Uncharacterized protein</fullName>
    </submittedName>
</protein>
<name>A0ABQ0LLY2_MYCCL</name>
<dbReference type="InterPro" id="IPR036249">
    <property type="entry name" value="Thioredoxin-like_sf"/>
</dbReference>
<proteinExistence type="predicted"/>
<accession>A0ABQ0LLY2</accession>
<gene>
    <name evidence="1" type="ORF">MCHLO_08722</name>
</gene>
<keyword evidence="2" id="KW-1185">Reference proteome</keyword>
<evidence type="ECO:0000313" key="1">
    <source>
        <dbReference type="EMBL" id="GAT51594.1"/>
    </source>
</evidence>
<dbReference type="SUPFAM" id="SSF52833">
    <property type="entry name" value="Thioredoxin-like"/>
    <property type="match status" value="1"/>
</dbReference>
<dbReference type="PANTHER" id="PTHR31902:SF14">
    <property type="entry name" value="ACTIN PATCHES DISTAL PROTEIN 1"/>
    <property type="match status" value="1"/>
</dbReference>
<evidence type="ECO:0000313" key="2">
    <source>
        <dbReference type="Proteomes" id="UP000815677"/>
    </source>
</evidence>
<dbReference type="InterPro" id="IPR009737">
    <property type="entry name" value="Aim32/Apd1-like"/>
</dbReference>
<organism evidence="1 2">
    <name type="scientific">Mycena chlorophos</name>
    <name type="common">Agaric fungus</name>
    <name type="synonym">Agaricus chlorophos</name>
    <dbReference type="NCBI Taxonomy" id="658473"/>
    <lineage>
        <taxon>Eukaryota</taxon>
        <taxon>Fungi</taxon>
        <taxon>Dikarya</taxon>
        <taxon>Basidiomycota</taxon>
        <taxon>Agaricomycotina</taxon>
        <taxon>Agaricomycetes</taxon>
        <taxon>Agaricomycetidae</taxon>
        <taxon>Agaricales</taxon>
        <taxon>Marasmiineae</taxon>
        <taxon>Mycenaceae</taxon>
        <taxon>Mycena</taxon>
    </lineage>
</organism>
<dbReference type="Gene3D" id="3.40.30.10">
    <property type="entry name" value="Glutaredoxin"/>
    <property type="match status" value="1"/>
</dbReference>
<sequence>MSSFRRLKAWATNALTPEAIHNHLVDDGVPVSDAPCRGCADPCEEGHPEFPDRFKVDMESQMIGSVRPYRRQILISTAKTDWDRDVTSTRGSLAAFVDSAHYKSTSPAATSNEARPSAPGVFHASSSTEITILNGNHASVSDHDTQTVLVFPDYVAVAGIPASAKGAQMLWKNALDPAIPRIIGASKPEPGIQTWVLPYACVITMCSHKRRDARCAIAAPKLEQAFTHSLTSRGWTVDNQLEHFIDLPLEKFPGSDEEREEHVTSTLKTLRGSQRALILYNSHVGGHRYNGVTIIYTPGGATIWYGRVTPHDVEAIVEQTIIGGLVLPSLLRGGAGLAKPGCKSLHDW</sequence>
<dbReference type="Proteomes" id="UP000815677">
    <property type="component" value="Unassembled WGS sequence"/>
</dbReference>
<reference evidence="1" key="1">
    <citation type="submission" date="2014-09" db="EMBL/GenBank/DDBJ databases">
        <title>Genome sequence of the luminous mushroom Mycena chlorophos for searching fungal bioluminescence genes.</title>
        <authorList>
            <person name="Tanaka Y."/>
            <person name="Kasuga D."/>
            <person name="Oba Y."/>
            <person name="Hase S."/>
            <person name="Sato K."/>
            <person name="Oba Y."/>
            <person name="Sakakibara Y."/>
        </authorList>
    </citation>
    <scope>NUCLEOTIDE SEQUENCE</scope>
</reference>